<dbReference type="AlphaFoldDB" id="A0A5J5MSA3"/>
<keyword evidence="3" id="KW-1185">Reference proteome</keyword>
<accession>A0A5J5MSA3</accession>
<proteinExistence type="predicted"/>
<gene>
    <name evidence="2" type="ORF">FD755_005308</name>
</gene>
<feature type="compositionally biased region" description="Low complexity" evidence="1">
    <location>
        <begin position="10"/>
        <end position="19"/>
    </location>
</feature>
<dbReference type="EMBL" id="VCEB01000002">
    <property type="protein sequence ID" value="KAB0383391.1"/>
    <property type="molecule type" value="Genomic_DNA"/>
</dbReference>
<comment type="caution">
    <text evidence="2">The sequence shown here is derived from an EMBL/GenBank/DDBJ whole genome shotgun (WGS) entry which is preliminary data.</text>
</comment>
<evidence type="ECO:0000313" key="3">
    <source>
        <dbReference type="Proteomes" id="UP000326062"/>
    </source>
</evidence>
<name>A0A5J5MSA3_MUNRE</name>
<feature type="non-terminal residue" evidence="2">
    <location>
        <position position="1"/>
    </location>
</feature>
<evidence type="ECO:0000256" key="1">
    <source>
        <dbReference type="SAM" id="MobiDB-lite"/>
    </source>
</evidence>
<reference evidence="2 3" key="1">
    <citation type="submission" date="2019-06" db="EMBL/GenBank/DDBJ databases">
        <title>Discovery of a novel chromosome fission-fusion reversal in muntjac.</title>
        <authorList>
            <person name="Mudd A.B."/>
            <person name="Bredeson J.V."/>
            <person name="Baum R."/>
            <person name="Hockemeyer D."/>
            <person name="Rokhsar D.S."/>
        </authorList>
    </citation>
    <scope>NUCLEOTIDE SEQUENCE [LARGE SCALE GENOMIC DNA]</scope>
    <source>
        <strain evidence="2">UCam_UCB_Mr</strain>
        <tissue evidence="2">Fibroblast cell line</tissue>
    </source>
</reference>
<sequence>VPTHSGDRGPGAARQAARRGAGGTAGQQRLLQVLGASAAAAQLRLLRWNRPSSPPALSVIPQSCFYPRRLPQEAGLAILVCGCLGIDFDNHN</sequence>
<organism evidence="2 3">
    <name type="scientific">Muntiacus reevesi</name>
    <name type="common">Reeves' muntjac</name>
    <name type="synonym">Cervus reevesi</name>
    <dbReference type="NCBI Taxonomy" id="9886"/>
    <lineage>
        <taxon>Eukaryota</taxon>
        <taxon>Metazoa</taxon>
        <taxon>Chordata</taxon>
        <taxon>Craniata</taxon>
        <taxon>Vertebrata</taxon>
        <taxon>Euteleostomi</taxon>
        <taxon>Mammalia</taxon>
        <taxon>Eutheria</taxon>
        <taxon>Laurasiatheria</taxon>
        <taxon>Artiodactyla</taxon>
        <taxon>Ruminantia</taxon>
        <taxon>Pecora</taxon>
        <taxon>Cervidae</taxon>
        <taxon>Muntiacinae</taxon>
        <taxon>Muntiacus</taxon>
    </lineage>
</organism>
<protein>
    <submittedName>
        <fullName evidence="2">Uncharacterized protein</fullName>
    </submittedName>
</protein>
<feature type="region of interest" description="Disordered" evidence="1">
    <location>
        <begin position="1"/>
        <end position="24"/>
    </location>
</feature>
<dbReference type="Proteomes" id="UP000326062">
    <property type="component" value="Chromosome 2"/>
</dbReference>
<evidence type="ECO:0000313" key="2">
    <source>
        <dbReference type="EMBL" id="KAB0383391.1"/>
    </source>
</evidence>